<protein>
    <recommendedName>
        <fullName evidence="3">Lipoprotein</fullName>
    </recommendedName>
</protein>
<dbReference type="PROSITE" id="PS51257">
    <property type="entry name" value="PROKAR_LIPOPROTEIN"/>
    <property type="match status" value="1"/>
</dbReference>
<dbReference type="EMBL" id="JAAKDE010000027">
    <property type="protein sequence ID" value="MBA2133919.1"/>
    <property type="molecule type" value="Genomic_DNA"/>
</dbReference>
<proteinExistence type="predicted"/>
<accession>A0A8J6I3Q6</accession>
<reference evidence="1" key="1">
    <citation type="submission" date="2020-06" db="EMBL/GenBank/DDBJ databases">
        <title>Novel chitinolytic bacterium.</title>
        <authorList>
            <person name="Ungkulpasvich U."/>
            <person name="Kosugi A."/>
            <person name="Uke A."/>
        </authorList>
    </citation>
    <scope>NUCLEOTIDE SEQUENCE</scope>
    <source>
        <strain evidence="1">UUS1-1</strain>
    </source>
</reference>
<gene>
    <name evidence="1" type="ORF">G5B42_10285</name>
</gene>
<comment type="caution">
    <text evidence="1">The sequence shown here is derived from an EMBL/GenBank/DDBJ whole genome shotgun (WGS) entry which is preliminary data.</text>
</comment>
<dbReference type="AlphaFoldDB" id="A0A8J6I3Q6"/>
<evidence type="ECO:0008006" key="3">
    <source>
        <dbReference type="Google" id="ProtNLM"/>
    </source>
</evidence>
<sequence>MRKRWPRILSLLVLSLFLATGCEFEEGILERFAGERLGLILETEPYTYERSLETRLINHISKRFDLQVINPKLLMDASTYSGRMLEDYCRDELGLGFLLTIKLTDIIINEPRPNLEIEPHRVAVEVSSTCSLTLIYTLKDLAMDQILYFGQSNGSSKMTNRVNAGEGGIQLDLDEFDPYKLVEEAMFAALRNSDLL</sequence>
<evidence type="ECO:0000313" key="2">
    <source>
        <dbReference type="Proteomes" id="UP000657177"/>
    </source>
</evidence>
<organism evidence="1 2">
    <name type="scientific">Capillibacterium thermochitinicola</name>
    <dbReference type="NCBI Taxonomy" id="2699427"/>
    <lineage>
        <taxon>Bacteria</taxon>
        <taxon>Bacillati</taxon>
        <taxon>Bacillota</taxon>
        <taxon>Capillibacterium</taxon>
    </lineage>
</organism>
<dbReference type="Proteomes" id="UP000657177">
    <property type="component" value="Unassembled WGS sequence"/>
</dbReference>
<dbReference type="RefSeq" id="WP_181340388.1">
    <property type="nucleotide sequence ID" value="NZ_JAAKDE010000027.1"/>
</dbReference>
<name>A0A8J6I3Q6_9FIRM</name>
<keyword evidence="2" id="KW-1185">Reference proteome</keyword>
<evidence type="ECO:0000313" key="1">
    <source>
        <dbReference type="EMBL" id="MBA2133919.1"/>
    </source>
</evidence>